<proteinExistence type="predicted"/>
<evidence type="ECO:0000256" key="3">
    <source>
        <dbReference type="ARBA" id="ARBA00022989"/>
    </source>
</evidence>
<keyword evidence="3 5" id="KW-1133">Transmembrane helix</keyword>
<feature type="transmembrane region" description="Helical" evidence="5">
    <location>
        <begin position="164"/>
        <end position="187"/>
    </location>
</feature>
<evidence type="ECO:0000313" key="8">
    <source>
        <dbReference type="Proteomes" id="UP000184368"/>
    </source>
</evidence>
<dbReference type="EMBL" id="FQUO01000008">
    <property type="protein sequence ID" value="SHF44049.1"/>
    <property type="molecule type" value="Genomic_DNA"/>
</dbReference>
<keyword evidence="2 5" id="KW-0812">Transmembrane</keyword>
<evidence type="ECO:0000256" key="2">
    <source>
        <dbReference type="ARBA" id="ARBA00022692"/>
    </source>
</evidence>
<feature type="transmembrane region" description="Helical" evidence="5">
    <location>
        <begin position="12"/>
        <end position="40"/>
    </location>
</feature>
<keyword evidence="4 5" id="KW-0472">Membrane</keyword>
<dbReference type="Pfam" id="PF04116">
    <property type="entry name" value="FA_hydroxylase"/>
    <property type="match status" value="1"/>
</dbReference>
<sequence length="274" mass="32249">MSQLPDLSQPLWFLAVTAVVFAIVVGRYFLIAGLFHLAFYRWQPQRWQQRKISNKAYKKDQFRKEVQWSMITALLFAVAGAIMGVLWQKGYTLIYTDWAAYPVWWLPVSLGIAMLLHETYYYWLHRWMHHPKVFRIVHKVHHDSNITSPWTAFSFHPLEGVLQALFLPLLLLVLPMHIYVLLLQLTLMTFSSVINHLDIEVYPAKFHKHPLGRWLIGATHHSLHHKQFKYNYGLYFTFWDKWKKTESPSYAVLFEEKTTAAGVGHEVVQKRAGS</sequence>
<evidence type="ECO:0000256" key="4">
    <source>
        <dbReference type="ARBA" id="ARBA00023136"/>
    </source>
</evidence>
<name>A0A1M5BNE0_9BACT</name>
<evidence type="ECO:0000313" key="7">
    <source>
        <dbReference type="EMBL" id="SHF44049.1"/>
    </source>
</evidence>
<dbReference type="GO" id="GO:0008610">
    <property type="term" value="P:lipid biosynthetic process"/>
    <property type="evidence" value="ECO:0007669"/>
    <property type="project" value="InterPro"/>
</dbReference>
<dbReference type="GO" id="GO:0016020">
    <property type="term" value="C:membrane"/>
    <property type="evidence" value="ECO:0007669"/>
    <property type="project" value="UniProtKB-SubCell"/>
</dbReference>
<evidence type="ECO:0000256" key="5">
    <source>
        <dbReference type="SAM" id="Phobius"/>
    </source>
</evidence>
<gene>
    <name evidence="7" type="ORF">SAMN05444008_10819</name>
</gene>
<feature type="transmembrane region" description="Helical" evidence="5">
    <location>
        <begin position="68"/>
        <end position="87"/>
    </location>
</feature>
<reference evidence="7 8" key="1">
    <citation type="submission" date="2016-11" db="EMBL/GenBank/DDBJ databases">
        <authorList>
            <person name="Jaros S."/>
            <person name="Januszkiewicz K."/>
            <person name="Wedrychowicz H."/>
        </authorList>
    </citation>
    <scope>NUCLEOTIDE SEQUENCE [LARGE SCALE GENOMIC DNA]</scope>
    <source>
        <strain evidence="7 8">DSM 26897</strain>
    </source>
</reference>
<dbReference type="RefSeq" id="WP_073043208.1">
    <property type="nucleotide sequence ID" value="NZ_FQUO01000008.1"/>
</dbReference>
<organism evidence="7 8">
    <name type="scientific">Cnuella takakiae</name>
    <dbReference type="NCBI Taxonomy" id="1302690"/>
    <lineage>
        <taxon>Bacteria</taxon>
        <taxon>Pseudomonadati</taxon>
        <taxon>Bacteroidota</taxon>
        <taxon>Chitinophagia</taxon>
        <taxon>Chitinophagales</taxon>
        <taxon>Chitinophagaceae</taxon>
        <taxon>Cnuella</taxon>
    </lineage>
</organism>
<feature type="domain" description="Fatty acid hydroxylase" evidence="6">
    <location>
        <begin position="112"/>
        <end position="245"/>
    </location>
</feature>
<feature type="transmembrane region" description="Helical" evidence="5">
    <location>
        <begin position="99"/>
        <end position="123"/>
    </location>
</feature>
<dbReference type="InterPro" id="IPR006694">
    <property type="entry name" value="Fatty_acid_hydroxylase"/>
</dbReference>
<evidence type="ECO:0000256" key="1">
    <source>
        <dbReference type="ARBA" id="ARBA00004370"/>
    </source>
</evidence>
<dbReference type="STRING" id="1302690.BUE76_17360"/>
<dbReference type="AlphaFoldDB" id="A0A1M5BNE0"/>
<comment type="subcellular location">
    <subcellularLocation>
        <location evidence="1">Membrane</location>
    </subcellularLocation>
</comment>
<protein>
    <submittedName>
        <fullName evidence="7">C-5 sterol desaturase</fullName>
    </submittedName>
</protein>
<evidence type="ECO:0000259" key="6">
    <source>
        <dbReference type="Pfam" id="PF04116"/>
    </source>
</evidence>
<dbReference type="Proteomes" id="UP000184368">
    <property type="component" value="Unassembled WGS sequence"/>
</dbReference>
<keyword evidence="8" id="KW-1185">Reference proteome</keyword>
<accession>A0A1M5BNE0</accession>
<dbReference type="InterPro" id="IPR050307">
    <property type="entry name" value="Sterol_Desaturase_Related"/>
</dbReference>
<dbReference type="GO" id="GO:0005506">
    <property type="term" value="F:iron ion binding"/>
    <property type="evidence" value="ECO:0007669"/>
    <property type="project" value="InterPro"/>
</dbReference>
<dbReference type="GO" id="GO:0016491">
    <property type="term" value="F:oxidoreductase activity"/>
    <property type="evidence" value="ECO:0007669"/>
    <property type="project" value="InterPro"/>
</dbReference>
<dbReference type="OrthoDB" id="9770329at2"/>
<dbReference type="PANTHER" id="PTHR11863">
    <property type="entry name" value="STEROL DESATURASE"/>
    <property type="match status" value="1"/>
</dbReference>